<evidence type="ECO:0000313" key="3">
    <source>
        <dbReference type="Proteomes" id="UP000293347"/>
    </source>
</evidence>
<feature type="signal peptide" evidence="1">
    <location>
        <begin position="1"/>
        <end position="19"/>
    </location>
</feature>
<dbReference type="PANTHER" id="PTHR48098">
    <property type="entry name" value="ENTEROCHELIN ESTERASE-RELATED"/>
    <property type="match status" value="1"/>
</dbReference>
<evidence type="ECO:0000313" key="2">
    <source>
        <dbReference type="EMBL" id="TCD01345.1"/>
    </source>
</evidence>
<dbReference type="CDD" id="cd11294">
    <property type="entry name" value="E_set_Esterase_like_N"/>
    <property type="match status" value="1"/>
</dbReference>
<gene>
    <name evidence="2" type="ORF">EZ437_11385</name>
</gene>
<dbReference type="PANTHER" id="PTHR48098:SF1">
    <property type="entry name" value="DIACYLGLYCEROL ACYLTRANSFERASE_MYCOLYLTRANSFERASE AG85A"/>
    <property type="match status" value="1"/>
</dbReference>
<dbReference type="SUPFAM" id="SSF81296">
    <property type="entry name" value="E set domains"/>
    <property type="match status" value="1"/>
</dbReference>
<dbReference type="InterPro" id="IPR014756">
    <property type="entry name" value="Ig_E-set"/>
</dbReference>
<dbReference type="EMBL" id="SJSL01000002">
    <property type="protein sequence ID" value="TCD01345.1"/>
    <property type="molecule type" value="Genomic_DNA"/>
</dbReference>
<keyword evidence="3" id="KW-1185">Reference proteome</keyword>
<accession>A0A4R0NQ18</accession>
<dbReference type="InterPro" id="IPR000801">
    <property type="entry name" value="Esterase-like"/>
</dbReference>
<dbReference type="SUPFAM" id="SSF53474">
    <property type="entry name" value="alpha/beta-Hydrolases"/>
    <property type="match status" value="1"/>
</dbReference>
<evidence type="ECO:0000256" key="1">
    <source>
        <dbReference type="SAM" id="SignalP"/>
    </source>
</evidence>
<dbReference type="Proteomes" id="UP000293347">
    <property type="component" value="Unassembled WGS sequence"/>
</dbReference>
<dbReference type="Gene3D" id="2.60.40.10">
    <property type="entry name" value="Immunoglobulins"/>
    <property type="match status" value="1"/>
</dbReference>
<organism evidence="2 3">
    <name type="scientific">Pedobacter psychroterrae</name>
    <dbReference type="NCBI Taxonomy" id="2530453"/>
    <lineage>
        <taxon>Bacteria</taxon>
        <taxon>Pseudomonadati</taxon>
        <taxon>Bacteroidota</taxon>
        <taxon>Sphingobacteriia</taxon>
        <taxon>Sphingobacteriales</taxon>
        <taxon>Sphingobacteriaceae</taxon>
        <taxon>Pedobacter</taxon>
    </lineage>
</organism>
<dbReference type="InterPro" id="IPR029058">
    <property type="entry name" value="AB_hydrolase_fold"/>
</dbReference>
<dbReference type="InterPro" id="IPR013783">
    <property type="entry name" value="Ig-like_fold"/>
</dbReference>
<sequence length="383" mass="42872">MNKTAILFLLLLSVYAASAQKPQNNYTVQGWWGASAEPFSPLVHQDRSITFRFKAKNANKVDLVFGEWDIKPQLMKKDTAGIWEIRIGPTAPGIYSYQFSVDGVNVIDPSNPVVKSGTEVYGSIVEVLGADQPRFDEIQQVPHGVLHHIKYPSSALKRLRGMVVFVPAEYNQQTSKKFPVLYLRHGGGDNETSWTQAAGRADVILENLIATKKAKPMIIVMTNGLIDGTWAGGSSKEGVEQLEQELLKDVIPYVEKNYRVNAAKNARAIAGLSMGGGQSYIIGLKNLDKFSYIGEFSSGLLSDAKFDINERVPGVFDEPQLVNNNLKLLWIACGKDDPRYSGHQAMVYTLKEKQIKFESHESAGGHEWRFWREQLRDFMQKLF</sequence>
<dbReference type="GO" id="GO:0016747">
    <property type="term" value="F:acyltransferase activity, transferring groups other than amino-acyl groups"/>
    <property type="evidence" value="ECO:0007669"/>
    <property type="project" value="TreeGrafter"/>
</dbReference>
<dbReference type="Pfam" id="PF00756">
    <property type="entry name" value="Esterase"/>
    <property type="match status" value="1"/>
</dbReference>
<protein>
    <submittedName>
        <fullName evidence="2">Esterase</fullName>
    </submittedName>
</protein>
<dbReference type="AlphaFoldDB" id="A0A4R0NQ18"/>
<dbReference type="RefSeq" id="WP_131596081.1">
    <property type="nucleotide sequence ID" value="NZ_SJSL01000002.1"/>
</dbReference>
<dbReference type="OrthoDB" id="9803578at2"/>
<proteinExistence type="predicted"/>
<dbReference type="Gene3D" id="3.40.50.1820">
    <property type="entry name" value="alpha/beta hydrolase"/>
    <property type="match status" value="1"/>
</dbReference>
<dbReference type="InterPro" id="IPR050583">
    <property type="entry name" value="Mycobacterial_A85_antigen"/>
</dbReference>
<reference evidence="2 3" key="1">
    <citation type="submission" date="2019-02" db="EMBL/GenBank/DDBJ databases">
        <title>Pedobacter sp. RP-1-14 sp. nov., isolated from Arctic soil.</title>
        <authorList>
            <person name="Dahal R.H."/>
        </authorList>
    </citation>
    <scope>NUCLEOTIDE SEQUENCE [LARGE SCALE GENOMIC DNA]</scope>
    <source>
        <strain evidence="2 3">RP-1-14</strain>
    </source>
</reference>
<comment type="caution">
    <text evidence="2">The sequence shown here is derived from an EMBL/GenBank/DDBJ whole genome shotgun (WGS) entry which is preliminary data.</text>
</comment>
<feature type="chain" id="PRO_5020871326" evidence="1">
    <location>
        <begin position="20"/>
        <end position="383"/>
    </location>
</feature>
<name>A0A4R0NQ18_9SPHI</name>
<keyword evidence="1" id="KW-0732">Signal</keyword>